<organism evidence="5 6">
    <name type="scientific">Methanofollis fontis</name>
    <dbReference type="NCBI Taxonomy" id="2052832"/>
    <lineage>
        <taxon>Archaea</taxon>
        <taxon>Methanobacteriati</taxon>
        <taxon>Methanobacteriota</taxon>
        <taxon>Stenosarchaea group</taxon>
        <taxon>Methanomicrobia</taxon>
        <taxon>Methanomicrobiales</taxon>
        <taxon>Methanomicrobiaceae</taxon>
        <taxon>Methanofollis</taxon>
    </lineage>
</organism>
<dbReference type="Pfam" id="PF01750">
    <property type="entry name" value="HycI"/>
    <property type="match status" value="1"/>
</dbReference>
<evidence type="ECO:0000256" key="2">
    <source>
        <dbReference type="ARBA" id="ARBA00022670"/>
    </source>
</evidence>
<dbReference type="OrthoDB" id="85598at2157"/>
<keyword evidence="6" id="KW-1185">Reference proteome</keyword>
<dbReference type="PANTHER" id="PTHR30302:SF1">
    <property type="entry name" value="HYDROGENASE 2 MATURATION PROTEASE"/>
    <property type="match status" value="1"/>
</dbReference>
<dbReference type="NCBIfam" id="TIGR00072">
    <property type="entry name" value="hydrog_prot"/>
    <property type="match status" value="1"/>
</dbReference>
<evidence type="ECO:0000256" key="4">
    <source>
        <dbReference type="ARBA" id="ARBA00022801"/>
    </source>
</evidence>
<dbReference type="Gene3D" id="3.40.50.1450">
    <property type="entry name" value="HybD-like"/>
    <property type="match status" value="1"/>
</dbReference>
<dbReference type="AlphaFoldDB" id="A0A483CT41"/>
<proteinExistence type="inferred from homology"/>
<name>A0A483CT41_9EURY</name>
<dbReference type="GO" id="GO:0008047">
    <property type="term" value="F:enzyme activator activity"/>
    <property type="evidence" value="ECO:0007669"/>
    <property type="project" value="InterPro"/>
</dbReference>
<evidence type="ECO:0000256" key="1">
    <source>
        <dbReference type="ARBA" id="ARBA00006814"/>
    </source>
</evidence>
<reference evidence="5 6" key="1">
    <citation type="submission" date="2017-11" db="EMBL/GenBank/DDBJ databases">
        <title>Isolation and Characterization of Methanofollis Species from Methane Seep Offshore SW Taiwan.</title>
        <authorList>
            <person name="Teng N.-H."/>
            <person name="Lai M.-C."/>
            <person name="Chen S.-C."/>
        </authorList>
    </citation>
    <scope>NUCLEOTIDE SEQUENCE [LARGE SCALE GENOMIC DNA]</scope>
    <source>
        <strain evidence="5 6">FWC-SCC2</strain>
    </source>
</reference>
<comment type="similarity">
    <text evidence="1">Belongs to the peptidase A31 family.</text>
</comment>
<protein>
    <submittedName>
        <fullName evidence="5">Hydrogenase maturation protease</fullName>
    </submittedName>
</protein>
<dbReference type="CDD" id="cd00518">
    <property type="entry name" value="H2MP"/>
    <property type="match status" value="1"/>
</dbReference>
<dbReference type="InterPro" id="IPR000671">
    <property type="entry name" value="Peptidase_A31"/>
</dbReference>
<gene>
    <name evidence="5" type="ORF">CUJ86_07135</name>
</gene>
<dbReference type="InterPro" id="IPR023430">
    <property type="entry name" value="Pept_HybD-like_dom_sf"/>
</dbReference>
<dbReference type="GO" id="GO:0004190">
    <property type="term" value="F:aspartic-type endopeptidase activity"/>
    <property type="evidence" value="ECO:0007669"/>
    <property type="project" value="UniProtKB-KW"/>
</dbReference>
<evidence type="ECO:0000313" key="5">
    <source>
        <dbReference type="EMBL" id="TAJ43834.1"/>
    </source>
</evidence>
<comment type="caution">
    <text evidence="5">The sequence shown here is derived from an EMBL/GenBank/DDBJ whole genome shotgun (WGS) entry which is preliminary data.</text>
</comment>
<keyword evidence="3" id="KW-0064">Aspartyl protease</keyword>
<evidence type="ECO:0000313" key="6">
    <source>
        <dbReference type="Proteomes" id="UP000292580"/>
    </source>
</evidence>
<keyword evidence="4" id="KW-0378">Hydrolase</keyword>
<dbReference type="PANTHER" id="PTHR30302">
    <property type="entry name" value="HYDROGENASE 1 MATURATION PROTEASE"/>
    <property type="match status" value="1"/>
</dbReference>
<dbReference type="GO" id="GO:0016485">
    <property type="term" value="P:protein processing"/>
    <property type="evidence" value="ECO:0007669"/>
    <property type="project" value="TreeGrafter"/>
</dbReference>
<keyword evidence="2 5" id="KW-0645">Protease</keyword>
<dbReference type="SUPFAM" id="SSF53163">
    <property type="entry name" value="HybD-like"/>
    <property type="match status" value="1"/>
</dbReference>
<accession>A0A483CT41</accession>
<evidence type="ECO:0000256" key="3">
    <source>
        <dbReference type="ARBA" id="ARBA00022750"/>
    </source>
</evidence>
<dbReference type="EMBL" id="PGCL01000003">
    <property type="protein sequence ID" value="TAJ43834.1"/>
    <property type="molecule type" value="Genomic_DNA"/>
</dbReference>
<dbReference type="RefSeq" id="WP_130646889.1">
    <property type="nucleotide sequence ID" value="NZ_PGCL01000003.1"/>
</dbReference>
<sequence length="148" mass="15795">MKVRVIACGNPYMGNDGAGFAVMERLKGEHPGIDVVDGGLGGFGLIPLMEDCDRVVIVDASTGMGALGEVRIFREVPSSSLFPMSLHDFGIAETIAFAREIGISAEIVVVAIEGGEIEAFSQEMSPEVRAAIPEAVRMVLEEVKREED</sequence>
<dbReference type="Proteomes" id="UP000292580">
    <property type="component" value="Unassembled WGS sequence"/>
</dbReference>